<dbReference type="GO" id="GO:0005634">
    <property type="term" value="C:nucleus"/>
    <property type="evidence" value="ECO:0007669"/>
    <property type="project" value="UniProtKB-SubCell"/>
</dbReference>
<dbReference type="InterPro" id="IPR000477">
    <property type="entry name" value="RT_dom"/>
</dbReference>
<evidence type="ECO:0000256" key="4">
    <source>
        <dbReference type="ARBA" id="ARBA00023015"/>
    </source>
</evidence>
<keyword evidence="6" id="KW-0804">Transcription</keyword>
<dbReference type="CDD" id="cd06222">
    <property type="entry name" value="RNase_H_like"/>
    <property type="match status" value="1"/>
</dbReference>
<feature type="domain" description="CCHC-type" evidence="9">
    <location>
        <begin position="548"/>
        <end position="561"/>
    </location>
</feature>
<dbReference type="PANTHER" id="PTHR46481:SF8">
    <property type="entry name" value="ZINC FINGER BED DOMAIN-CONTAINING PROTEIN RICESLEEPER 1-LIKE"/>
    <property type="match status" value="1"/>
</dbReference>
<dbReference type="InterPro" id="IPR025525">
    <property type="entry name" value="hAT-like_transposase_RNase-H"/>
</dbReference>
<dbReference type="PANTHER" id="PTHR46481">
    <property type="entry name" value="ZINC FINGER BED DOMAIN-CONTAINING PROTEIN 4"/>
    <property type="match status" value="1"/>
</dbReference>
<gene>
    <name evidence="11" type="ORF">FSB_LOCUS35041</name>
</gene>
<dbReference type="InterPro" id="IPR036236">
    <property type="entry name" value="Znf_C2H2_sf"/>
</dbReference>
<dbReference type="InterPro" id="IPR001878">
    <property type="entry name" value="Znf_CCHC"/>
</dbReference>
<dbReference type="Pfam" id="PF14372">
    <property type="entry name" value="hAT-like_RNase-H"/>
    <property type="match status" value="1"/>
</dbReference>
<feature type="compositionally biased region" description="Low complexity" evidence="8">
    <location>
        <begin position="24"/>
        <end position="36"/>
    </location>
</feature>
<dbReference type="InterPro" id="IPR026960">
    <property type="entry name" value="RVT-Znf"/>
</dbReference>
<dbReference type="InterPro" id="IPR044730">
    <property type="entry name" value="RNase_H-like_dom_plant"/>
</dbReference>
<feature type="region of interest" description="Disordered" evidence="8">
    <location>
        <begin position="725"/>
        <end position="803"/>
    </location>
</feature>
<dbReference type="Pfam" id="PF13456">
    <property type="entry name" value="RVT_3"/>
    <property type="match status" value="1"/>
</dbReference>
<dbReference type="GO" id="GO:0008270">
    <property type="term" value="F:zinc ion binding"/>
    <property type="evidence" value="ECO:0007669"/>
    <property type="project" value="UniProtKB-KW"/>
</dbReference>
<feature type="domain" description="BED-type" evidence="10">
    <location>
        <begin position="47"/>
        <end position="104"/>
    </location>
</feature>
<keyword evidence="5" id="KW-0238">DNA-binding</keyword>
<dbReference type="Pfam" id="PF02892">
    <property type="entry name" value="zf-BED"/>
    <property type="match status" value="1"/>
</dbReference>
<feature type="compositionally biased region" description="Polar residues" evidence="8">
    <location>
        <begin position="37"/>
        <end position="46"/>
    </location>
</feature>
<evidence type="ECO:0000256" key="2">
    <source>
        <dbReference type="ARBA" id="ARBA00022771"/>
    </source>
</evidence>
<organism evidence="11">
    <name type="scientific">Fagus sylvatica</name>
    <name type="common">Beechnut</name>
    <dbReference type="NCBI Taxonomy" id="28930"/>
    <lineage>
        <taxon>Eukaryota</taxon>
        <taxon>Viridiplantae</taxon>
        <taxon>Streptophyta</taxon>
        <taxon>Embryophyta</taxon>
        <taxon>Tracheophyta</taxon>
        <taxon>Spermatophyta</taxon>
        <taxon>Magnoliopsida</taxon>
        <taxon>eudicotyledons</taxon>
        <taxon>Gunneridae</taxon>
        <taxon>Pentapetalae</taxon>
        <taxon>rosids</taxon>
        <taxon>fabids</taxon>
        <taxon>Fagales</taxon>
        <taxon>Fagaceae</taxon>
        <taxon>Fagus</taxon>
    </lineage>
</organism>
<feature type="compositionally biased region" description="Low complexity" evidence="8">
    <location>
        <begin position="727"/>
        <end position="764"/>
    </location>
</feature>
<proteinExistence type="predicted"/>
<evidence type="ECO:0000256" key="5">
    <source>
        <dbReference type="ARBA" id="ARBA00023125"/>
    </source>
</evidence>
<evidence type="ECO:0000256" key="8">
    <source>
        <dbReference type="SAM" id="MobiDB-lite"/>
    </source>
</evidence>
<keyword evidence="3" id="KW-0862">Zinc</keyword>
<evidence type="ECO:0008006" key="12">
    <source>
        <dbReference type="Google" id="ProtNLM"/>
    </source>
</evidence>
<evidence type="ECO:0000256" key="1">
    <source>
        <dbReference type="ARBA" id="ARBA00022723"/>
    </source>
</evidence>
<dbReference type="SUPFAM" id="SSF57667">
    <property type="entry name" value="beta-beta-alpha zinc fingers"/>
    <property type="match status" value="1"/>
</dbReference>
<dbReference type="Pfam" id="PF00078">
    <property type="entry name" value="RVT_1"/>
    <property type="match status" value="1"/>
</dbReference>
<evidence type="ECO:0000256" key="6">
    <source>
        <dbReference type="ARBA" id="ARBA00023163"/>
    </source>
</evidence>
<keyword evidence="4" id="KW-0805">Transcription regulation</keyword>
<name>A0A2N9H6B4_FAGSY</name>
<evidence type="ECO:0000256" key="3">
    <source>
        <dbReference type="ARBA" id="ARBA00022833"/>
    </source>
</evidence>
<feature type="compositionally biased region" description="Low complexity" evidence="8">
    <location>
        <begin position="783"/>
        <end position="801"/>
    </location>
</feature>
<evidence type="ECO:0000259" key="10">
    <source>
        <dbReference type="PROSITE" id="PS50808"/>
    </source>
</evidence>
<keyword evidence="2 7" id="KW-0863">Zinc-finger</keyword>
<dbReference type="InterPro" id="IPR003656">
    <property type="entry name" value="Znf_BED"/>
</dbReference>
<dbReference type="GO" id="GO:0009791">
    <property type="term" value="P:post-embryonic development"/>
    <property type="evidence" value="ECO:0007669"/>
    <property type="project" value="UniProtKB-ARBA"/>
</dbReference>
<dbReference type="InterPro" id="IPR052035">
    <property type="entry name" value="ZnF_BED_domain_contain"/>
</dbReference>
<protein>
    <recommendedName>
        <fullName evidence="12">CCHC-type domain-containing protein</fullName>
    </recommendedName>
</protein>
<sequence>MTLPQMDATSNPNPNEPNPPTPTDPIIIPDEPTLPTKSQPDPSNTKELTSKVWEHFTKLGGGDPKEPRATCNYCKKPYKCHSRKNGTSTLWGHVRKCKKNPNNKNNDKNQPTIAYHYKKTAVEGENDTKEIEVHQFSIKKIRLALARMIIVDELPFRFVEHEVDNASSNDVAIDYLRRKMKLKESCIVGCEFLHMRCCAHILNLIVQDRLKDIHESIAKSKSLLSLDVPTRWNSTYLMLEVAEKFERAFDRMVIDDEQYMDYFEELDGNGKKPKGMKMKYEKYWRNIEKMNLLLFVAVVLDPRYKMKYIVYWFNKWYAKPKAKSMVEKVRGAIDRLYAHYAIEFETASSSTSVSASGSCVTSDVASSSMSSASDTHDPWKSAVEEFQHHLAQEDNGECKTEVDQYLLEASEPPCALGFDILGWWREKTAPHLTDYTTTFKGAHLMLKSWVSDLHWLEVDFSMSTFWVQIHGLPRIWQNKDYISRIGREIGSIQSIEDVAASQLYWKKFIRLRIDIDMNKPLVPGVFLPRRNNDDLWIGFKSEKLLEDCFSCRKIGHLMWDCSLAITTLSNQFGVRFSAFGDWLNVFSEASPPGVYDRSSSARMPTACTTSSVANGEALMDAGMVLGQAAHEVRISQNPCLVSGHILFRMSHEDILSVRPHTKCNHPNYPNCMIWDGIVYNFGLDSDEDVDPSDFFPLNLLSPPIPNSNLEAALFEVPINFGPIGLAQPSPSHPSTTQQNQTQSSTTIPNIPINISPKSSPRSPNLKGKPISSKRNLNKKKSRTISSSQISYSSPSSSPSSTHSDEHVLASECNLISLELSSQISLNPYQESHLFSMAKEAGLIMPPQVDVLEFDLHMISLAISDCLYMWTLIIVPYFLTQTPLIFLSKGHSDLLQLGPVIPKVLRLSKELGIQLCLGSPGLQLSLNHGVTAAALRKWSKFEFGFCQYRIQELTNLISEIQGKPVTEENARREAYLQSDLNEWLIRNDLLWKQKSRELWLKNGDRNTKFFHLSTSLKRRHNSIDAIKTEKGVWIIDAKLLREFISKKFEVLFKVEDVNFPQDLDNLIPLSITAAENDELNSILSPHYWPIVGGNVIETVQDFFKHGRLSQELNNTFIVLIPKCLFQVVGLLRTRLLSKSLSIVLTRKVKEGFVAIKVDLQKAYDKLNWGFLKVVLLKFGFSEVFVKWILLCVTFVSSSILINGGKTKTFFPSRGLRQGDPLSLYLFILCQEVLSQMFERQFALGNLHGVRMNVSGPAISRVMFVYDIMIFTKANRKEVEVVDDFLESYCQWSGQLINKGRKTLITSVAQAIPAYSFSTTAVPMTICNKLDATTRRFWWNPKKLNGSYLAWKSWEVFCLPKAASGLGFRQANVFNQALLAKLTWLIASKKKSLCLDALRSKCKVQEDWLGNFDLLSTLVDNESITVIAKVSLPANGAPDHLVWTLEERGNFTVKSTASMLLPSDTQVSTDPMWANLWKTKIHERLKKFLWRLGSNALPTKTNLASRFGMESLLCPLCHLEDESYSHLFLNCSKVKPIWFRLNWSLYSERLPLTLGFESIASLFSLLVINISVKRLCWSPPPPRVVKLNVDAGFTNDNASIAVVARDSFGAILQCWSKCCNTTDPCIAEALAVVWALQLASLEKLVDIQVEGDAQVCINAINGPTADIPWKILPVISNVKVLASTFNSRSFVWVRQSAKFVAHSLASKFVAHSLAKEASAFPACFHCNNSNLSPSVHEAWIRDLG</sequence>
<dbReference type="GO" id="GO:0003677">
    <property type="term" value="F:DNA binding"/>
    <property type="evidence" value="ECO:0007669"/>
    <property type="project" value="UniProtKB-KW"/>
</dbReference>
<dbReference type="PROSITE" id="PS50808">
    <property type="entry name" value="ZF_BED"/>
    <property type="match status" value="1"/>
</dbReference>
<dbReference type="GO" id="GO:0004523">
    <property type="term" value="F:RNA-DNA hybrid ribonuclease activity"/>
    <property type="evidence" value="ECO:0007669"/>
    <property type="project" value="InterPro"/>
</dbReference>
<evidence type="ECO:0000259" key="9">
    <source>
        <dbReference type="PROSITE" id="PS50158"/>
    </source>
</evidence>
<dbReference type="Pfam" id="PF13966">
    <property type="entry name" value="zf-RVT"/>
    <property type="match status" value="1"/>
</dbReference>
<evidence type="ECO:0000313" key="11">
    <source>
        <dbReference type="EMBL" id="SPD07159.1"/>
    </source>
</evidence>
<dbReference type="SMART" id="SM00614">
    <property type="entry name" value="ZnF_BED"/>
    <property type="match status" value="1"/>
</dbReference>
<dbReference type="Gene3D" id="3.30.420.10">
    <property type="entry name" value="Ribonuclease H-like superfamily/Ribonuclease H"/>
    <property type="match status" value="1"/>
</dbReference>
<dbReference type="EMBL" id="OIVN01002884">
    <property type="protein sequence ID" value="SPD07159.1"/>
    <property type="molecule type" value="Genomic_DNA"/>
</dbReference>
<dbReference type="InterPro" id="IPR036397">
    <property type="entry name" value="RNaseH_sf"/>
</dbReference>
<dbReference type="InterPro" id="IPR012337">
    <property type="entry name" value="RNaseH-like_sf"/>
</dbReference>
<dbReference type="PROSITE" id="PS50158">
    <property type="entry name" value="ZF_CCHC"/>
    <property type="match status" value="1"/>
</dbReference>
<feature type="compositionally biased region" description="Pro residues" evidence="8">
    <location>
        <begin position="14"/>
        <end position="23"/>
    </location>
</feature>
<reference evidence="11" key="1">
    <citation type="submission" date="2018-02" db="EMBL/GenBank/DDBJ databases">
        <authorList>
            <person name="Cohen D.B."/>
            <person name="Kent A.D."/>
        </authorList>
    </citation>
    <scope>NUCLEOTIDE SEQUENCE</scope>
</reference>
<feature type="region of interest" description="Disordered" evidence="8">
    <location>
        <begin position="1"/>
        <end position="46"/>
    </location>
</feature>
<accession>A0A2N9H6B4</accession>
<evidence type="ECO:0000256" key="7">
    <source>
        <dbReference type="PROSITE-ProRule" id="PRU00047"/>
    </source>
</evidence>
<dbReference type="SUPFAM" id="SSF53098">
    <property type="entry name" value="Ribonuclease H-like"/>
    <property type="match status" value="2"/>
</dbReference>
<dbReference type="InterPro" id="IPR002156">
    <property type="entry name" value="RNaseH_domain"/>
</dbReference>
<keyword evidence="1" id="KW-0479">Metal-binding</keyword>